<name>A0A143WNI9_TREPR</name>
<dbReference type="SUPFAM" id="SSF55129">
    <property type="entry name" value="Ribosomal protein L30p/L7e"/>
    <property type="match status" value="1"/>
</dbReference>
<comment type="similarity">
    <text evidence="1">Belongs to the universal ribosomal protein uL30 family.</text>
</comment>
<feature type="domain" description="Large ribosomal subunit protein uL30-like ferredoxin-like fold" evidence="2">
    <location>
        <begin position="15"/>
        <end position="63"/>
    </location>
</feature>
<dbReference type="AlphaFoldDB" id="A0A143WNI9"/>
<gene>
    <name evidence="3" type="primary">rpmD</name>
    <name evidence="3" type="ORF">PLON_TP00133</name>
</gene>
<dbReference type="InterPro" id="IPR036919">
    <property type="entry name" value="Ribo_uL30_ferredoxin-like_sf"/>
</dbReference>
<dbReference type="Gene3D" id="3.30.1390.20">
    <property type="entry name" value="Ribosomal protein L30, ferredoxin-like fold domain"/>
    <property type="match status" value="1"/>
</dbReference>
<evidence type="ECO:0000256" key="1">
    <source>
        <dbReference type="ARBA" id="ARBA00007594"/>
    </source>
</evidence>
<organism evidence="3 4">
    <name type="scientific">Tremblaya princeps</name>
    <dbReference type="NCBI Taxonomy" id="189385"/>
    <lineage>
        <taxon>Bacteria</taxon>
        <taxon>Pseudomonadati</taxon>
        <taxon>Pseudomonadota</taxon>
        <taxon>Betaproteobacteria</taxon>
        <taxon>Candidatus Tremblayella</taxon>
    </lineage>
</organism>
<keyword evidence="3" id="KW-0687">Ribonucleoprotein</keyword>
<dbReference type="Proteomes" id="UP000075244">
    <property type="component" value="Chromosome I"/>
</dbReference>
<dbReference type="Pfam" id="PF00327">
    <property type="entry name" value="Ribosomal_L30"/>
    <property type="match status" value="1"/>
</dbReference>
<sequence length="66" mass="7607">MSMARVGRTRGHIRLQLVRSPITSPRRQRLCVRCLGLRRMWSIRTLPLTPHSLGAAARVQHLVRIL</sequence>
<evidence type="ECO:0000313" key="4">
    <source>
        <dbReference type="Proteomes" id="UP000075244"/>
    </source>
</evidence>
<keyword evidence="4" id="KW-1185">Reference proteome</keyword>
<dbReference type="PATRIC" id="fig|189385.5.peg.166"/>
<dbReference type="GO" id="GO:0005840">
    <property type="term" value="C:ribosome"/>
    <property type="evidence" value="ECO:0007669"/>
    <property type="project" value="UniProtKB-KW"/>
</dbReference>
<evidence type="ECO:0000259" key="2">
    <source>
        <dbReference type="Pfam" id="PF00327"/>
    </source>
</evidence>
<accession>A0A143WNI9</accession>
<protein>
    <submittedName>
        <fullName evidence="3">50S ribosomal protein L30</fullName>
    </submittedName>
</protein>
<evidence type="ECO:0000313" key="3">
    <source>
        <dbReference type="EMBL" id="CUX76590.1"/>
    </source>
</evidence>
<dbReference type="EMBL" id="LN998830">
    <property type="protein sequence ID" value="CUX76590.1"/>
    <property type="molecule type" value="Genomic_DNA"/>
</dbReference>
<reference evidence="4" key="1">
    <citation type="submission" date="2016-01" db="EMBL/GenBank/DDBJ databases">
        <authorList>
            <person name="Husnik F."/>
        </authorList>
    </citation>
    <scope>NUCLEOTIDE SEQUENCE [LARGE SCALE GENOMIC DNA]</scope>
</reference>
<dbReference type="InterPro" id="IPR016082">
    <property type="entry name" value="Ribosomal_uL30_ferredoxin-like"/>
</dbReference>
<proteinExistence type="inferred from homology"/>
<keyword evidence="3" id="KW-0689">Ribosomal protein</keyword>